<sequence>MILKMSIPILKYSLSTQNQRVESFEVNPGDEQYRIYSTDSLPSSSEVDQIIWAAYRQIFSEHQILKSTKQPFLESQLRFNQISIKDFIKGLVLSAPFRDLNYNVNNNYRFVEICVQRVLGRDIYNEREKIAWSIIIATQGLEGFIDTLLNTQEYLSNFGDSIVPFQRRRIIPQRSKGEMPFNLKTPRYGIEFRSKLAATQFSWASPIRRFRPQEQQPKAGDPALFLNMVQEMGPGL</sequence>
<keyword evidence="7" id="KW-0793">Thylakoid</keyword>
<feature type="domain" description="PBS-linker" evidence="10">
    <location>
        <begin position="15"/>
        <end position="195"/>
    </location>
</feature>
<dbReference type="GO" id="GO:0030089">
    <property type="term" value="C:phycobilisome"/>
    <property type="evidence" value="ECO:0007669"/>
    <property type="project" value="UniProtKB-UniRule"/>
</dbReference>
<dbReference type="PANTHER" id="PTHR34011">
    <property type="entry name" value="PHYCOBILISOME 32.1 KDA LINKER POLYPEPTIDE, PHYCOCYANIN-ASSOCIATED, ROD 2-RELATED"/>
    <property type="match status" value="1"/>
</dbReference>
<evidence type="ECO:0000256" key="1">
    <source>
        <dbReference type="ARBA" id="ARBA00004185"/>
    </source>
</evidence>
<dbReference type="InterPro" id="IPR038255">
    <property type="entry name" value="PBS_linker_sf"/>
</dbReference>
<organism evidence="11">
    <name type="scientific">Porphyridium purpureum</name>
    <name type="common">Red alga</name>
    <name type="synonym">Porphyridium cruentum</name>
    <dbReference type="NCBI Taxonomy" id="35688"/>
    <lineage>
        <taxon>Eukaryota</taxon>
        <taxon>Rhodophyta</taxon>
        <taxon>Bangiophyceae</taxon>
        <taxon>Porphyridiales</taxon>
        <taxon>Porphyridiaceae</taxon>
        <taxon>Porphyridium</taxon>
    </lineage>
</organism>
<dbReference type="InterPro" id="IPR016470">
    <property type="entry name" value="Phycobilisome"/>
</dbReference>
<dbReference type="AlphaFoldDB" id="A0A343KP28"/>
<protein>
    <submittedName>
        <fullName evidence="11">Phycobilisome rod-core linker polypeptide</fullName>
    </submittedName>
</protein>
<keyword evidence="4" id="KW-0042">Antenna complex</keyword>
<proteinExistence type="evidence at protein level"/>
<evidence type="ECO:0000259" key="10">
    <source>
        <dbReference type="PROSITE" id="PS51445"/>
    </source>
</evidence>
<dbReference type="EMDB" id="EMD-33605"/>
<reference evidence="12 13" key="2">
    <citation type="journal article" date="2023" name="Nature">
        <title>In situ structure of the red algal phycobilisome-PSII-PSI-LHC megacomplex.</title>
        <authorList>
            <person name="You X."/>
            <person name="Zhang X."/>
            <person name="Cheng J."/>
            <person name="Xiao Y."/>
            <person name="Ma J."/>
            <person name="Sun S."/>
            <person name="Zhang X."/>
            <person name="Wang H.W."/>
            <person name="Sui S.F."/>
        </authorList>
    </citation>
    <scope>STRUCTURE BY ELECTRON MICROSCOPY (3.30 ANGSTROMS) OF 5-236</scope>
</reference>
<keyword evidence="12 13" id="KW-0002">3D-structure</keyword>
<accession>A0A343KP28</accession>
<dbReference type="Gene3D" id="1.10.3130.20">
    <property type="entry name" value="Phycobilisome linker domain"/>
    <property type="match status" value="1"/>
</dbReference>
<dbReference type="PIRSF" id="PIRSF005898">
    <property type="entry name" value="Phycobilisome_CpeC/CpcI"/>
    <property type="match status" value="1"/>
</dbReference>
<evidence type="ECO:0000256" key="7">
    <source>
        <dbReference type="ARBA" id="ARBA00023078"/>
    </source>
</evidence>
<keyword evidence="8" id="KW-0472">Membrane</keyword>
<comment type="subcellular location">
    <subcellularLocation>
        <location evidence="1">Plastid</location>
        <location evidence="1">Chloroplast thylakoid membrane</location>
        <topology evidence="1">Peripheral membrane protein</topology>
        <orientation evidence="1">Stromal side</orientation>
    </subcellularLocation>
</comment>
<dbReference type="GO" id="GO:0015979">
    <property type="term" value="P:photosynthesis"/>
    <property type="evidence" value="ECO:0007669"/>
    <property type="project" value="UniProtKB-KW"/>
</dbReference>
<dbReference type="InterPro" id="IPR001297">
    <property type="entry name" value="PBS_linker_dom"/>
</dbReference>
<evidence type="ECO:0000256" key="3">
    <source>
        <dbReference type="ARBA" id="ARBA00022531"/>
    </source>
</evidence>
<keyword evidence="6 9" id="KW-0605">Phycobilisome</keyword>
<dbReference type="PDB" id="7Y7A">
    <property type="method" value="EM"/>
    <property type="resolution" value="4.30 A"/>
    <property type="chains" value="B1/B4/B8/BI/BK/BP/BR/BS/Be/Bj/Bl/Bn=5-236"/>
</dbReference>
<evidence type="ECO:0000256" key="6">
    <source>
        <dbReference type="ARBA" id="ARBA00022738"/>
    </source>
</evidence>
<evidence type="ECO:0000313" key="11">
    <source>
        <dbReference type="EMBL" id="ATJ02926.1"/>
    </source>
</evidence>
<gene>
    <name evidence="11" type="primary">cpcG</name>
</gene>
<evidence type="ECO:0000256" key="8">
    <source>
        <dbReference type="ARBA" id="ARBA00023136"/>
    </source>
</evidence>
<comment type="similarity">
    <text evidence="9">Belongs to the phycobilisome linker protein family.</text>
</comment>
<name>A0A343KP28_PORPP</name>
<geneLocation type="plastid" evidence="11"/>
<dbReference type="PDB" id="7Y4L">
    <property type="method" value="EM"/>
    <property type="resolution" value="3.30 A"/>
    <property type="chains" value="B2/B6/BB/BC/BD/BE=5-236"/>
</dbReference>
<keyword evidence="5 11" id="KW-0934">Plastid</keyword>
<reference evidence="11" key="1">
    <citation type="journal article" date="2017" name="Mitochondrial DNA Part B Resour">
        <title>Characterization of the complete plastid genome of Porphyridium purpureum strain CCMP1328.</title>
        <authorList>
            <person name="Bi G."/>
        </authorList>
    </citation>
    <scope>NUCLEOTIDE SEQUENCE</scope>
</reference>
<dbReference type="Pfam" id="PF00427">
    <property type="entry name" value="PBS_linker_poly"/>
    <property type="match status" value="1"/>
</dbReference>
<dbReference type="PROSITE" id="PS51445">
    <property type="entry name" value="PBS_LINKER"/>
    <property type="match status" value="1"/>
</dbReference>
<evidence type="ECO:0000256" key="5">
    <source>
        <dbReference type="ARBA" id="ARBA00022640"/>
    </source>
</evidence>
<keyword evidence="3" id="KW-0602">Photosynthesis</keyword>
<evidence type="ECO:0000256" key="4">
    <source>
        <dbReference type="ARBA" id="ARBA00022549"/>
    </source>
</evidence>
<evidence type="ECO:0000256" key="9">
    <source>
        <dbReference type="PROSITE-ProRule" id="PRU00775"/>
    </source>
</evidence>
<evidence type="ECO:0007829" key="12">
    <source>
        <dbReference type="PDB" id="7Y4L"/>
    </source>
</evidence>
<dbReference type="EMBL" id="MF401423">
    <property type="protein sequence ID" value="ATJ02926.1"/>
    <property type="molecule type" value="Genomic_DNA"/>
</dbReference>
<dbReference type="GO" id="GO:0009535">
    <property type="term" value="C:chloroplast thylakoid membrane"/>
    <property type="evidence" value="ECO:0007669"/>
    <property type="project" value="UniProtKB-SubCell"/>
</dbReference>
<keyword evidence="2" id="KW-0150">Chloroplast</keyword>
<evidence type="ECO:0000256" key="2">
    <source>
        <dbReference type="ARBA" id="ARBA00022528"/>
    </source>
</evidence>
<evidence type="ECO:0007829" key="13">
    <source>
        <dbReference type="PDB" id="7Y5E"/>
    </source>
</evidence>
<dbReference type="PDB" id="7Y5E">
    <property type="method" value="EM"/>
    <property type="resolution" value="3.30 A"/>
    <property type="chains" value="B1/B4/BE/BG/BH/BO=5-236"/>
</dbReference>